<evidence type="ECO:0000256" key="4">
    <source>
        <dbReference type="ARBA" id="ARBA00022960"/>
    </source>
</evidence>
<dbReference type="AlphaFoldDB" id="A0A2M9FWP6"/>
<protein>
    <recommendedName>
        <fullName evidence="8">L,D-TPase catalytic domain-containing protein</fullName>
    </recommendedName>
</protein>
<accession>A0A2M9FWP6</accession>
<keyword evidence="4 7" id="KW-0133">Cell shape</keyword>
<proteinExistence type="inferred from homology"/>
<evidence type="ECO:0000256" key="5">
    <source>
        <dbReference type="ARBA" id="ARBA00022984"/>
    </source>
</evidence>
<evidence type="ECO:0000256" key="2">
    <source>
        <dbReference type="ARBA" id="ARBA00005992"/>
    </source>
</evidence>
<organism evidence="9 10">
    <name type="scientific">Minwuia thermotolerans</name>
    <dbReference type="NCBI Taxonomy" id="2056226"/>
    <lineage>
        <taxon>Bacteria</taxon>
        <taxon>Pseudomonadati</taxon>
        <taxon>Pseudomonadota</taxon>
        <taxon>Alphaproteobacteria</taxon>
        <taxon>Minwuiales</taxon>
        <taxon>Minwuiaceae</taxon>
        <taxon>Minwuia</taxon>
    </lineage>
</organism>
<keyword evidence="10" id="KW-1185">Reference proteome</keyword>
<dbReference type="EMBL" id="PHIG01000054">
    <property type="protein sequence ID" value="PJK27886.1"/>
    <property type="molecule type" value="Genomic_DNA"/>
</dbReference>
<dbReference type="GO" id="GO:0004180">
    <property type="term" value="F:carboxypeptidase activity"/>
    <property type="evidence" value="ECO:0007669"/>
    <property type="project" value="UniProtKB-ARBA"/>
</dbReference>
<dbReference type="CDD" id="cd16913">
    <property type="entry name" value="YkuD_like"/>
    <property type="match status" value="1"/>
</dbReference>
<dbReference type="Gene3D" id="2.40.440.10">
    <property type="entry name" value="L,D-transpeptidase catalytic domain-like"/>
    <property type="match status" value="1"/>
</dbReference>
<evidence type="ECO:0000256" key="3">
    <source>
        <dbReference type="ARBA" id="ARBA00022679"/>
    </source>
</evidence>
<gene>
    <name evidence="9" type="ORF">CVT23_20435</name>
</gene>
<sequence>MIVDGRRLPCALGRGGIRTDKREGDGATPAGLFSLRCVHYRTHRAGTPLTTLSRQPILRSHGWCDDPASPLYNRLVRLPFPARHERLWRQDRLYDALVTIGHNDRPARPGRGSAIFIHVMHPEGEPTEGCVALRPADMRWLLRRARPGDMVRIAPPERKSPGLPLRQDLRKRRACAGVAIN</sequence>
<dbReference type="GO" id="GO:0016740">
    <property type="term" value="F:transferase activity"/>
    <property type="evidence" value="ECO:0007669"/>
    <property type="project" value="UniProtKB-KW"/>
</dbReference>
<evidence type="ECO:0000256" key="7">
    <source>
        <dbReference type="PROSITE-ProRule" id="PRU01373"/>
    </source>
</evidence>
<comment type="pathway">
    <text evidence="1 7">Cell wall biogenesis; peptidoglycan biosynthesis.</text>
</comment>
<reference evidence="9 10" key="1">
    <citation type="submission" date="2017-11" db="EMBL/GenBank/DDBJ databases">
        <title>Draft genome sequence of Rhizobiales bacterium SY3-13.</title>
        <authorList>
            <person name="Sun C."/>
        </authorList>
    </citation>
    <scope>NUCLEOTIDE SEQUENCE [LARGE SCALE GENOMIC DNA]</scope>
    <source>
        <strain evidence="9 10">SY3-13</strain>
    </source>
</reference>
<name>A0A2M9FWP6_9PROT</name>
<keyword evidence="6 7" id="KW-0961">Cell wall biogenesis/degradation</keyword>
<dbReference type="PANTHER" id="PTHR38589:SF1">
    <property type="entry name" value="BLR0621 PROTEIN"/>
    <property type="match status" value="1"/>
</dbReference>
<feature type="active site" description="Nucleophile" evidence="7">
    <location>
        <position position="130"/>
    </location>
</feature>
<evidence type="ECO:0000313" key="9">
    <source>
        <dbReference type="EMBL" id="PJK27886.1"/>
    </source>
</evidence>
<dbReference type="GO" id="GO:0008360">
    <property type="term" value="P:regulation of cell shape"/>
    <property type="evidence" value="ECO:0007669"/>
    <property type="project" value="UniProtKB-UniRule"/>
</dbReference>
<dbReference type="GO" id="GO:0009252">
    <property type="term" value="P:peptidoglycan biosynthetic process"/>
    <property type="evidence" value="ECO:0007669"/>
    <property type="project" value="UniProtKB-UniPathway"/>
</dbReference>
<dbReference type="UniPathway" id="UPA00219"/>
<comment type="similarity">
    <text evidence="2">Belongs to the YkuD family.</text>
</comment>
<keyword evidence="3" id="KW-0808">Transferase</keyword>
<evidence type="ECO:0000256" key="1">
    <source>
        <dbReference type="ARBA" id="ARBA00004752"/>
    </source>
</evidence>
<evidence type="ECO:0000259" key="8">
    <source>
        <dbReference type="PROSITE" id="PS52029"/>
    </source>
</evidence>
<dbReference type="Pfam" id="PF03734">
    <property type="entry name" value="YkuD"/>
    <property type="match status" value="1"/>
</dbReference>
<dbReference type="GO" id="GO:0071555">
    <property type="term" value="P:cell wall organization"/>
    <property type="evidence" value="ECO:0007669"/>
    <property type="project" value="UniProtKB-UniRule"/>
</dbReference>
<dbReference type="PROSITE" id="PS52029">
    <property type="entry name" value="LD_TPASE"/>
    <property type="match status" value="1"/>
</dbReference>
<dbReference type="SUPFAM" id="SSF141523">
    <property type="entry name" value="L,D-transpeptidase catalytic domain-like"/>
    <property type="match status" value="1"/>
</dbReference>
<feature type="domain" description="L,D-TPase catalytic" evidence="8">
    <location>
        <begin position="1"/>
        <end position="154"/>
    </location>
</feature>
<dbReference type="OrthoDB" id="9804204at2"/>
<evidence type="ECO:0000256" key="6">
    <source>
        <dbReference type="ARBA" id="ARBA00023316"/>
    </source>
</evidence>
<dbReference type="InterPro" id="IPR038063">
    <property type="entry name" value="Transpep_catalytic_dom"/>
</dbReference>
<keyword evidence="5 7" id="KW-0573">Peptidoglycan synthesis</keyword>
<dbReference type="PANTHER" id="PTHR38589">
    <property type="entry name" value="BLR0621 PROTEIN"/>
    <property type="match status" value="1"/>
</dbReference>
<comment type="caution">
    <text evidence="9">The sequence shown here is derived from an EMBL/GenBank/DDBJ whole genome shotgun (WGS) entry which is preliminary data.</text>
</comment>
<evidence type="ECO:0000313" key="10">
    <source>
        <dbReference type="Proteomes" id="UP000229498"/>
    </source>
</evidence>
<dbReference type="Proteomes" id="UP000229498">
    <property type="component" value="Unassembled WGS sequence"/>
</dbReference>
<feature type="active site" description="Proton donor/acceptor" evidence="7">
    <location>
        <position position="118"/>
    </location>
</feature>
<dbReference type="InterPro" id="IPR005490">
    <property type="entry name" value="LD_TPept_cat_dom"/>
</dbReference>